<organism evidence="1 2">
    <name type="scientific">Ruegeria haliotis</name>
    <dbReference type="NCBI Taxonomy" id="2747601"/>
    <lineage>
        <taxon>Bacteria</taxon>
        <taxon>Pseudomonadati</taxon>
        <taxon>Pseudomonadota</taxon>
        <taxon>Alphaproteobacteria</taxon>
        <taxon>Rhodobacterales</taxon>
        <taxon>Roseobacteraceae</taxon>
        <taxon>Ruegeria</taxon>
    </lineage>
</organism>
<gene>
    <name evidence="1" type="ORF">HW561_13975</name>
</gene>
<dbReference type="SUPFAM" id="SSF52540">
    <property type="entry name" value="P-loop containing nucleoside triphosphate hydrolases"/>
    <property type="match status" value="1"/>
</dbReference>
<dbReference type="Pfam" id="PF07931">
    <property type="entry name" value="CPT"/>
    <property type="match status" value="1"/>
</dbReference>
<protein>
    <submittedName>
        <fullName evidence="1">Chloramphenicol phosphotransferase</fullName>
    </submittedName>
</protein>
<proteinExistence type="predicted"/>
<evidence type="ECO:0000313" key="2">
    <source>
        <dbReference type="Proteomes" id="UP000630805"/>
    </source>
</evidence>
<evidence type="ECO:0000313" key="1">
    <source>
        <dbReference type="EMBL" id="NVO56898.1"/>
    </source>
</evidence>
<dbReference type="Gene3D" id="3.40.50.300">
    <property type="entry name" value="P-loop containing nucleotide triphosphate hydrolases"/>
    <property type="match status" value="1"/>
</dbReference>
<dbReference type="Proteomes" id="UP000630805">
    <property type="component" value="Unassembled WGS sequence"/>
</dbReference>
<keyword evidence="2" id="KW-1185">Reference proteome</keyword>
<dbReference type="RefSeq" id="WP_176865773.1">
    <property type="nucleotide sequence ID" value="NZ_JABXWT010000007.1"/>
</dbReference>
<dbReference type="InterPro" id="IPR027417">
    <property type="entry name" value="P-loop_NTPase"/>
</dbReference>
<dbReference type="EMBL" id="JABXWT010000007">
    <property type="protein sequence ID" value="NVO56898.1"/>
    <property type="molecule type" value="Genomic_DNA"/>
</dbReference>
<sequence>MATIVLLNGVGSVGKSSVAKALQNITRQSFLHVEMDAFLAMLPSRLEGQPNGLSFEESVEAGRVTTFARTGPIAKRALSGMRRSVAAMASVGNNLIVDEVLFGDTESGSASAVSEYRTLLEPYDFYMVGVFAPLETLEERERNRGDRKIGLSRWQFERVHEGMTYDLSINTANTSPQVCAELIKAGLKL</sequence>
<reference evidence="1 2" key="1">
    <citation type="submission" date="2020-06" db="EMBL/GenBank/DDBJ databases">
        <authorList>
            <person name="Cao W.R."/>
        </authorList>
    </citation>
    <scope>NUCLEOTIDE SEQUENCE [LARGE SCALE GENOMIC DNA]</scope>
    <source>
        <strain evidence="1 2">B1Z28</strain>
    </source>
</reference>
<name>A0ABX2PSA0_9RHOB</name>
<comment type="caution">
    <text evidence="1">The sequence shown here is derived from an EMBL/GenBank/DDBJ whole genome shotgun (WGS) entry which is preliminary data.</text>
</comment>
<dbReference type="PIRSF" id="PIRSF007531">
    <property type="entry name" value="CPT"/>
    <property type="match status" value="1"/>
</dbReference>
<dbReference type="InterPro" id="IPR012853">
    <property type="entry name" value="CPT"/>
</dbReference>
<accession>A0ABX2PSA0</accession>